<keyword evidence="10" id="KW-1015">Disulfide bond</keyword>
<evidence type="ECO:0000256" key="15">
    <source>
        <dbReference type="ARBA" id="ARBA00047273"/>
    </source>
</evidence>
<evidence type="ECO:0000313" key="19">
    <source>
        <dbReference type="WBParaSite" id="PTRK_0000012000.1"/>
    </source>
</evidence>
<comment type="subcellular location">
    <subcellularLocation>
        <location evidence="1">Endoplasmic reticulum</location>
    </subcellularLocation>
</comment>
<keyword evidence="8" id="KW-0256">Endoplasmic reticulum</keyword>
<keyword evidence="6" id="KW-0328">Glycosyltransferase</keyword>
<dbReference type="Gene3D" id="3.40.50.11340">
    <property type="match status" value="1"/>
</dbReference>
<dbReference type="GO" id="GO:0046922">
    <property type="term" value="F:peptide-O-fucosyltransferase activity"/>
    <property type="evidence" value="ECO:0007669"/>
    <property type="project" value="UniProtKB-EC"/>
</dbReference>
<evidence type="ECO:0000256" key="8">
    <source>
        <dbReference type="ARBA" id="ARBA00022824"/>
    </source>
</evidence>
<dbReference type="GO" id="GO:0007219">
    <property type="term" value="P:Notch signaling pathway"/>
    <property type="evidence" value="ECO:0007669"/>
    <property type="project" value="UniProtKB-KW"/>
</dbReference>
<comment type="pathway">
    <text evidence="2">Protein modification; protein glycosylation.</text>
</comment>
<dbReference type="PANTHER" id="PTHR21420">
    <property type="entry name" value="GDP-FUCOSE PROTEIN O-FUCOSYLTRANSFERASE 1"/>
    <property type="match status" value="1"/>
</dbReference>
<comment type="catalytic activity">
    <reaction evidence="15">
        <text>L-threonyl-[protein] + GDP-beta-L-fucose = 3-O-(alpha-L-fucosyl)-L-threonyl-[protein] + GDP + H(+)</text>
        <dbReference type="Rhea" id="RHEA:70491"/>
        <dbReference type="Rhea" id="RHEA-COMP:11060"/>
        <dbReference type="Rhea" id="RHEA-COMP:17915"/>
        <dbReference type="ChEBI" id="CHEBI:15378"/>
        <dbReference type="ChEBI" id="CHEBI:30013"/>
        <dbReference type="ChEBI" id="CHEBI:57273"/>
        <dbReference type="ChEBI" id="CHEBI:58189"/>
        <dbReference type="ChEBI" id="CHEBI:189631"/>
        <dbReference type="EC" id="2.4.1.221"/>
    </reaction>
    <physiologicalReaction direction="left-to-right" evidence="15">
        <dbReference type="Rhea" id="RHEA:70492"/>
    </physiologicalReaction>
</comment>
<evidence type="ECO:0000256" key="6">
    <source>
        <dbReference type="ARBA" id="ARBA00022676"/>
    </source>
</evidence>
<keyword evidence="9" id="KW-0914">Notch signaling pathway</keyword>
<accession>A0A0N4Z089</accession>
<dbReference type="Proteomes" id="UP000038045">
    <property type="component" value="Unplaced"/>
</dbReference>
<name>A0A0N4Z089_PARTI</name>
<evidence type="ECO:0000256" key="4">
    <source>
        <dbReference type="ARBA" id="ARBA00012196"/>
    </source>
</evidence>
<evidence type="ECO:0000313" key="18">
    <source>
        <dbReference type="Proteomes" id="UP000038045"/>
    </source>
</evidence>
<organism evidence="18 19">
    <name type="scientific">Parastrongyloides trichosuri</name>
    <name type="common">Possum-specific nematode worm</name>
    <dbReference type="NCBI Taxonomy" id="131310"/>
    <lineage>
        <taxon>Eukaryota</taxon>
        <taxon>Metazoa</taxon>
        <taxon>Ecdysozoa</taxon>
        <taxon>Nematoda</taxon>
        <taxon>Chromadorea</taxon>
        <taxon>Rhabditida</taxon>
        <taxon>Tylenchina</taxon>
        <taxon>Panagrolaimomorpha</taxon>
        <taxon>Strongyloidoidea</taxon>
        <taxon>Strongyloididae</taxon>
        <taxon>Parastrongyloides</taxon>
    </lineage>
</organism>
<evidence type="ECO:0000256" key="16">
    <source>
        <dbReference type="ARBA" id="ARBA00048647"/>
    </source>
</evidence>
<comment type="catalytic activity">
    <reaction evidence="16">
        <text>L-seryl-[protein] + GDP-beta-L-fucose = 3-O-(alpha-L-fucosyl)-L-seryl-[protein] + GDP + H(+)</text>
        <dbReference type="Rhea" id="RHEA:63644"/>
        <dbReference type="Rhea" id="RHEA-COMP:9863"/>
        <dbReference type="Rhea" id="RHEA-COMP:17914"/>
        <dbReference type="ChEBI" id="CHEBI:15378"/>
        <dbReference type="ChEBI" id="CHEBI:29999"/>
        <dbReference type="ChEBI" id="CHEBI:57273"/>
        <dbReference type="ChEBI" id="CHEBI:58189"/>
        <dbReference type="ChEBI" id="CHEBI:189632"/>
        <dbReference type="EC" id="2.4.1.221"/>
    </reaction>
    <physiologicalReaction direction="left-to-right" evidence="16">
        <dbReference type="Rhea" id="RHEA:63645"/>
    </physiologicalReaction>
</comment>
<dbReference type="UniPathway" id="UPA00378"/>
<evidence type="ECO:0000256" key="17">
    <source>
        <dbReference type="SAM" id="SignalP"/>
    </source>
</evidence>
<evidence type="ECO:0000256" key="12">
    <source>
        <dbReference type="ARBA" id="ARBA00023253"/>
    </source>
</evidence>
<evidence type="ECO:0000256" key="3">
    <source>
        <dbReference type="ARBA" id="ARBA00010626"/>
    </source>
</evidence>
<evidence type="ECO:0000256" key="7">
    <source>
        <dbReference type="ARBA" id="ARBA00022679"/>
    </source>
</evidence>
<evidence type="ECO:0000256" key="9">
    <source>
        <dbReference type="ARBA" id="ARBA00022976"/>
    </source>
</evidence>
<evidence type="ECO:0000256" key="10">
    <source>
        <dbReference type="ARBA" id="ARBA00023157"/>
    </source>
</evidence>
<keyword evidence="12" id="KW-0294">Fucose metabolism</keyword>
<keyword evidence="11" id="KW-0325">Glycoprotein</keyword>
<evidence type="ECO:0000256" key="5">
    <source>
        <dbReference type="ARBA" id="ARBA00021745"/>
    </source>
</evidence>
<dbReference type="InterPro" id="IPR039922">
    <property type="entry name" value="POFUT1"/>
</dbReference>
<keyword evidence="18" id="KW-1185">Reference proteome</keyword>
<keyword evidence="13" id="KW-0119">Carbohydrate metabolism</keyword>
<evidence type="ECO:0000256" key="2">
    <source>
        <dbReference type="ARBA" id="ARBA00004922"/>
    </source>
</evidence>
<dbReference type="Pfam" id="PF10250">
    <property type="entry name" value="O-FucT"/>
    <property type="match status" value="1"/>
</dbReference>
<dbReference type="PANTHER" id="PTHR21420:SF10">
    <property type="entry name" value="GDP-FUCOSE PROTEIN O-FUCOSYLTRANSFERASE 1"/>
    <property type="match status" value="1"/>
</dbReference>
<dbReference type="WBParaSite" id="PTRK_0000012000.1">
    <property type="protein sequence ID" value="PTRK_0000012000.1"/>
    <property type="gene ID" value="PTRK_0000012000"/>
</dbReference>
<evidence type="ECO:0000256" key="13">
    <source>
        <dbReference type="ARBA" id="ARBA00023277"/>
    </source>
</evidence>
<evidence type="ECO:0000256" key="14">
    <source>
        <dbReference type="ARBA" id="ARBA00033080"/>
    </source>
</evidence>
<feature type="chain" id="PRO_5005890903" description="GDP-fucose protein O-fucosyltransferase 1" evidence="17">
    <location>
        <begin position="20"/>
        <end position="137"/>
    </location>
</feature>
<dbReference type="GO" id="GO:0005783">
    <property type="term" value="C:endoplasmic reticulum"/>
    <property type="evidence" value="ECO:0007669"/>
    <property type="project" value="UniProtKB-SubCell"/>
</dbReference>
<dbReference type="GO" id="GO:0006004">
    <property type="term" value="P:fucose metabolic process"/>
    <property type="evidence" value="ECO:0007669"/>
    <property type="project" value="UniProtKB-KW"/>
</dbReference>
<evidence type="ECO:0000256" key="1">
    <source>
        <dbReference type="ARBA" id="ARBA00004240"/>
    </source>
</evidence>
<reference evidence="19" key="1">
    <citation type="submission" date="2017-02" db="UniProtKB">
        <authorList>
            <consortium name="WormBaseParasite"/>
        </authorList>
    </citation>
    <scope>IDENTIFICATION</scope>
</reference>
<keyword evidence="7" id="KW-0808">Transferase</keyword>
<comment type="similarity">
    <text evidence="3">Belongs to the glycosyltransferase 65 family.</text>
</comment>
<keyword evidence="17" id="KW-0732">Signal</keyword>
<dbReference type="AlphaFoldDB" id="A0A0N4Z089"/>
<dbReference type="InterPro" id="IPR019378">
    <property type="entry name" value="GDP-Fuc_O-FucTrfase"/>
</dbReference>
<proteinExistence type="inferred from homology"/>
<feature type="signal peptide" evidence="17">
    <location>
        <begin position="1"/>
        <end position="19"/>
    </location>
</feature>
<protein>
    <recommendedName>
        <fullName evidence="5">GDP-fucose protein O-fucosyltransferase 1</fullName>
        <ecNumber evidence="4">2.4.1.221</ecNumber>
    </recommendedName>
    <alternativeName>
        <fullName evidence="14">Peptide-O-fucosyltransferase 1</fullName>
    </alternativeName>
</protein>
<dbReference type="EC" id="2.4.1.221" evidence="4"/>
<sequence>MLKFTFIFLFCKLYILISSYKIDPNGYITYCPCMGRFGNQMEQFLGALSFSKLLNRTLILPPLVEYHPGESSATMADFENYFQIKPLEEYHRVISMRTFMKDLSKNVWPEEKRFSFCWSPKKSIFDDKLPPGCQETF</sequence>
<evidence type="ECO:0000256" key="11">
    <source>
        <dbReference type="ARBA" id="ARBA00023180"/>
    </source>
</evidence>